<evidence type="ECO:0000313" key="3">
    <source>
        <dbReference type="Proteomes" id="UP000295509"/>
    </source>
</evidence>
<dbReference type="Pfam" id="PF03466">
    <property type="entry name" value="LysR_substrate"/>
    <property type="match status" value="1"/>
</dbReference>
<protein>
    <submittedName>
        <fullName evidence="2">LysR substrate binding domain-containing protein</fullName>
    </submittedName>
</protein>
<proteinExistence type="predicted"/>
<feature type="domain" description="LysR substrate-binding" evidence="1">
    <location>
        <begin position="21"/>
        <end position="67"/>
    </location>
</feature>
<evidence type="ECO:0000259" key="1">
    <source>
        <dbReference type="Pfam" id="PF03466"/>
    </source>
</evidence>
<name>A0A4R8LUN3_9BURK</name>
<dbReference type="RefSeq" id="WP_134191831.1">
    <property type="nucleotide sequence ID" value="NZ_JBHLUW010000046.1"/>
</dbReference>
<keyword evidence="3" id="KW-1185">Reference proteome</keyword>
<dbReference type="AlphaFoldDB" id="A0A4R8LUN3"/>
<evidence type="ECO:0000313" key="2">
    <source>
        <dbReference type="EMBL" id="TDY51489.1"/>
    </source>
</evidence>
<reference evidence="2 3" key="1">
    <citation type="submission" date="2019-03" db="EMBL/GenBank/DDBJ databases">
        <title>Genomic Encyclopedia of Type Strains, Phase III (KMG-III): the genomes of soil and plant-associated and newly described type strains.</title>
        <authorList>
            <person name="Whitman W."/>
        </authorList>
    </citation>
    <scope>NUCLEOTIDE SEQUENCE [LARGE SCALE GENOMIC DNA]</scope>
    <source>
        <strain evidence="2 3">LMG 29544</strain>
    </source>
</reference>
<dbReference type="EMBL" id="SORE01000007">
    <property type="protein sequence ID" value="TDY51489.1"/>
    <property type="molecule type" value="Genomic_DNA"/>
</dbReference>
<accession>A0A4R8LUN3</accession>
<dbReference type="InterPro" id="IPR005119">
    <property type="entry name" value="LysR_subst-bd"/>
</dbReference>
<organism evidence="2 3">
    <name type="scientific">Paraburkholderia rhizosphaerae</name>
    <dbReference type="NCBI Taxonomy" id="480658"/>
    <lineage>
        <taxon>Bacteria</taxon>
        <taxon>Pseudomonadati</taxon>
        <taxon>Pseudomonadota</taxon>
        <taxon>Betaproteobacteria</taxon>
        <taxon>Burkholderiales</taxon>
        <taxon>Burkholderiaceae</taxon>
        <taxon>Paraburkholderia</taxon>
    </lineage>
</organism>
<dbReference type="OrthoDB" id="8807047at2"/>
<dbReference type="Proteomes" id="UP000295509">
    <property type="component" value="Unassembled WGS sequence"/>
</dbReference>
<sequence>MAPTINQQINWKDRASTASTIALVRDPPHEDADLEAAPVLEGPMLLAIPEDHPLARNASPLAMTSLHKDGSVCCRKKMRRVSRPASCCASFDGSPIEVLWAASHRINLRTRVEILRKTLLEVNALEQL</sequence>
<gene>
    <name evidence="2" type="ORF">BX592_10757</name>
</gene>
<comment type="caution">
    <text evidence="2">The sequence shown here is derived from an EMBL/GenBank/DDBJ whole genome shotgun (WGS) entry which is preliminary data.</text>
</comment>
<dbReference type="Gene3D" id="3.40.190.10">
    <property type="entry name" value="Periplasmic binding protein-like II"/>
    <property type="match status" value="2"/>
</dbReference>